<feature type="transmembrane region" description="Helical" evidence="7">
    <location>
        <begin position="157"/>
        <end position="179"/>
    </location>
</feature>
<keyword evidence="5 7" id="KW-1133">Transmembrane helix</keyword>
<proteinExistence type="inferred from homology"/>
<evidence type="ECO:0000256" key="6">
    <source>
        <dbReference type="ARBA" id="ARBA00023136"/>
    </source>
</evidence>
<dbReference type="PATRIC" id="fig|1261658.3.peg.1976"/>
<dbReference type="GO" id="GO:0005886">
    <property type="term" value="C:plasma membrane"/>
    <property type="evidence" value="ECO:0007669"/>
    <property type="project" value="UniProtKB-SubCell"/>
</dbReference>
<dbReference type="Proteomes" id="UP000078358">
    <property type="component" value="Unassembled WGS sequence"/>
</dbReference>
<organism evidence="9 10">
    <name type="scientific">Bibersteinia trehalosi Y31</name>
    <dbReference type="NCBI Taxonomy" id="1261658"/>
    <lineage>
        <taxon>Bacteria</taxon>
        <taxon>Pseudomonadati</taxon>
        <taxon>Pseudomonadota</taxon>
        <taxon>Gammaproteobacteria</taxon>
        <taxon>Pasteurellales</taxon>
        <taxon>Pasteurellaceae</taxon>
        <taxon>Bibersteinia</taxon>
    </lineage>
</organism>
<dbReference type="PROSITE" id="PS50928">
    <property type="entry name" value="ABC_TM1"/>
    <property type="match status" value="1"/>
</dbReference>
<keyword evidence="6 7" id="KW-0472">Membrane</keyword>
<evidence type="ECO:0000313" key="9">
    <source>
        <dbReference type="EMBL" id="OAQ14632.1"/>
    </source>
</evidence>
<name>A0A179CXW3_BIBTR</name>
<feature type="transmembrane region" description="Helical" evidence="7">
    <location>
        <begin position="63"/>
        <end position="87"/>
    </location>
</feature>
<evidence type="ECO:0000256" key="2">
    <source>
        <dbReference type="ARBA" id="ARBA00022448"/>
    </source>
</evidence>
<feature type="transmembrane region" description="Helical" evidence="7">
    <location>
        <begin position="29"/>
        <end position="51"/>
    </location>
</feature>
<dbReference type="InterPro" id="IPR000515">
    <property type="entry name" value="MetI-like"/>
</dbReference>
<gene>
    <name evidence="9" type="ORF">F480_09885</name>
</gene>
<evidence type="ECO:0000313" key="10">
    <source>
        <dbReference type="Proteomes" id="UP000078358"/>
    </source>
</evidence>
<protein>
    <submittedName>
        <fullName evidence="9">Methionine ABC transporter permease</fullName>
    </submittedName>
</protein>
<comment type="caution">
    <text evidence="9">The sequence shown here is derived from an EMBL/GenBank/DDBJ whole genome shotgun (WGS) entry which is preliminary data.</text>
</comment>
<dbReference type="Gene3D" id="1.10.3720.10">
    <property type="entry name" value="MetI-like"/>
    <property type="match status" value="1"/>
</dbReference>
<feature type="transmembrane region" description="Helical" evidence="7">
    <location>
        <begin position="93"/>
        <end position="116"/>
    </location>
</feature>
<dbReference type="Pfam" id="PF00528">
    <property type="entry name" value="BPD_transp_1"/>
    <property type="match status" value="1"/>
</dbReference>
<feature type="domain" description="ABC transmembrane type-1" evidence="8">
    <location>
        <begin position="25"/>
        <end position="215"/>
    </location>
</feature>
<dbReference type="InterPro" id="IPR051322">
    <property type="entry name" value="AA_ABC_Transporter_Permease"/>
</dbReference>
<evidence type="ECO:0000256" key="4">
    <source>
        <dbReference type="ARBA" id="ARBA00022692"/>
    </source>
</evidence>
<evidence type="ECO:0000256" key="3">
    <source>
        <dbReference type="ARBA" id="ARBA00022475"/>
    </source>
</evidence>
<evidence type="ECO:0000256" key="7">
    <source>
        <dbReference type="RuleBase" id="RU363032"/>
    </source>
</evidence>
<evidence type="ECO:0000259" key="8">
    <source>
        <dbReference type="PROSITE" id="PS50928"/>
    </source>
</evidence>
<dbReference type="EMBL" id="JACI01000002">
    <property type="protein sequence ID" value="OAQ14632.1"/>
    <property type="molecule type" value="Genomic_DNA"/>
</dbReference>
<keyword evidence="4 7" id="KW-0812">Transmembrane</keyword>
<accession>A0A179CXW3</accession>
<dbReference type="CDD" id="cd06261">
    <property type="entry name" value="TM_PBP2"/>
    <property type="match status" value="1"/>
</dbReference>
<evidence type="ECO:0000256" key="1">
    <source>
        <dbReference type="ARBA" id="ARBA00004651"/>
    </source>
</evidence>
<dbReference type="RefSeq" id="WP_064318927.1">
    <property type="nucleotide sequence ID" value="NZ_JACI01000002.1"/>
</dbReference>
<reference evidence="9 10" key="1">
    <citation type="submission" date="2014-01" db="EMBL/GenBank/DDBJ databases">
        <authorList>
            <person name="Zuccon D."/>
        </authorList>
    </citation>
    <scope>NUCLEOTIDE SEQUENCE [LARGE SCALE GENOMIC DNA]</scope>
    <source>
        <strain evidence="9 10">Y31</strain>
    </source>
</reference>
<sequence length="229" mass="24614">MLDSIINAINTQLTPTIWELLGRSTYETIYMSLVATAFAVLFGLPLGVLTFITEKGEILENKLLNRILNIFINVGRSIPFIILLLLLMDTTRALVGTTIGTTASIIPLSASALPFFARLTANALSETPKGLTEAAKAMGATNWQVITKFYLPEAKTALIKAITLTLVGVIGYSAMAGTQGGGGLGNTAISYGVHRNMEAVKWVATIIIVALVMLSEKYGNKIADRNDHR</sequence>
<keyword evidence="3" id="KW-1003">Cell membrane</keyword>
<comment type="similarity">
    <text evidence="7">Belongs to the binding-protein-dependent transport system permease family.</text>
</comment>
<dbReference type="PANTHER" id="PTHR30450">
    <property type="entry name" value="ABC TRANSPORTER PERMEASE"/>
    <property type="match status" value="1"/>
</dbReference>
<dbReference type="GO" id="GO:0048473">
    <property type="term" value="P:D-methionine transmembrane transport"/>
    <property type="evidence" value="ECO:0007669"/>
    <property type="project" value="TreeGrafter"/>
</dbReference>
<feature type="transmembrane region" description="Helical" evidence="7">
    <location>
        <begin position="199"/>
        <end position="215"/>
    </location>
</feature>
<dbReference type="PANTHER" id="PTHR30450:SF1">
    <property type="entry name" value="D-METHIONINE TRANSPORT SYSTEM PERMEASE PROTEIN METI-RELATED"/>
    <property type="match status" value="1"/>
</dbReference>
<evidence type="ECO:0000256" key="5">
    <source>
        <dbReference type="ARBA" id="ARBA00022989"/>
    </source>
</evidence>
<dbReference type="InterPro" id="IPR035906">
    <property type="entry name" value="MetI-like_sf"/>
</dbReference>
<comment type="subcellular location">
    <subcellularLocation>
        <location evidence="1 7">Cell membrane</location>
        <topology evidence="1 7">Multi-pass membrane protein</topology>
    </subcellularLocation>
</comment>
<keyword evidence="2 7" id="KW-0813">Transport</keyword>
<dbReference type="SUPFAM" id="SSF161098">
    <property type="entry name" value="MetI-like"/>
    <property type="match status" value="1"/>
</dbReference>
<dbReference type="AlphaFoldDB" id="A0A179CXW3"/>